<dbReference type="VEuPathDB" id="FungiDB:MAPG_02118"/>
<reference evidence="2" key="4">
    <citation type="journal article" date="2015" name="G3 (Bethesda)">
        <title>Genome sequences of three phytopathogenic species of the Magnaporthaceae family of fungi.</title>
        <authorList>
            <person name="Okagaki L.H."/>
            <person name="Nunes C.C."/>
            <person name="Sailsbery J."/>
            <person name="Clay B."/>
            <person name="Brown D."/>
            <person name="John T."/>
            <person name="Oh Y."/>
            <person name="Young N."/>
            <person name="Fitzgerald M."/>
            <person name="Haas B.J."/>
            <person name="Zeng Q."/>
            <person name="Young S."/>
            <person name="Adiconis X."/>
            <person name="Fan L."/>
            <person name="Levin J.Z."/>
            <person name="Mitchell T.K."/>
            <person name="Okubara P.A."/>
            <person name="Farman M.L."/>
            <person name="Kohn L.M."/>
            <person name="Birren B."/>
            <person name="Ma L.-J."/>
            <person name="Dean R.A."/>
        </authorList>
    </citation>
    <scope>NUCLEOTIDE SEQUENCE</scope>
    <source>
        <strain evidence="2">ATCC 64411 / 73-15</strain>
    </source>
</reference>
<dbReference type="EMBL" id="GL876967">
    <property type="protein sequence ID" value="KLU83051.1"/>
    <property type="molecule type" value="Genomic_DNA"/>
</dbReference>
<proteinExistence type="predicted"/>
<reference evidence="1" key="1">
    <citation type="submission" date="2010-05" db="EMBL/GenBank/DDBJ databases">
        <title>The Genome Sequence of Magnaporthe poae strain ATCC 64411.</title>
        <authorList>
            <consortium name="The Broad Institute Genome Sequencing Platform"/>
            <consortium name="Broad Institute Genome Sequencing Center for Infectious Disease"/>
            <person name="Ma L.-J."/>
            <person name="Dead R."/>
            <person name="Young S."/>
            <person name="Zeng Q."/>
            <person name="Koehrsen M."/>
            <person name="Alvarado L."/>
            <person name="Berlin A."/>
            <person name="Chapman S.B."/>
            <person name="Chen Z."/>
            <person name="Freedman E."/>
            <person name="Gellesch M."/>
            <person name="Goldberg J."/>
            <person name="Griggs A."/>
            <person name="Gujja S."/>
            <person name="Heilman E.R."/>
            <person name="Heiman D."/>
            <person name="Hepburn T."/>
            <person name="Howarth C."/>
            <person name="Jen D."/>
            <person name="Larson L."/>
            <person name="Mehta T."/>
            <person name="Neiman D."/>
            <person name="Pearson M."/>
            <person name="Roberts A."/>
            <person name="Saif S."/>
            <person name="Shea T."/>
            <person name="Shenoy N."/>
            <person name="Sisk P."/>
            <person name="Stolte C."/>
            <person name="Sykes S."/>
            <person name="Walk T."/>
            <person name="White J."/>
            <person name="Yandava C."/>
            <person name="Haas B."/>
            <person name="Nusbaum C."/>
            <person name="Birren B."/>
        </authorList>
    </citation>
    <scope>NUCLEOTIDE SEQUENCE</scope>
    <source>
        <strain evidence="1">ATCC 64411</strain>
    </source>
</reference>
<evidence type="ECO:0000313" key="3">
    <source>
        <dbReference type="Proteomes" id="UP000011715"/>
    </source>
</evidence>
<reference evidence="2" key="5">
    <citation type="submission" date="2015-06" db="UniProtKB">
        <authorList>
            <consortium name="EnsemblFungi"/>
        </authorList>
    </citation>
    <scope>IDENTIFICATION</scope>
    <source>
        <strain evidence="2">ATCC 64411</strain>
    </source>
</reference>
<dbReference type="EnsemblFungi" id="MAPG_02118T0">
    <property type="protein sequence ID" value="MAPG_02118T0"/>
    <property type="gene ID" value="MAPG_02118"/>
</dbReference>
<evidence type="ECO:0000313" key="1">
    <source>
        <dbReference type="EMBL" id="KLU83051.1"/>
    </source>
</evidence>
<gene>
    <name evidence="1" type="ORF">MAPG_02118</name>
</gene>
<reference evidence="3" key="2">
    <citation type="submission" date="2010-05" db="EMBL/GenBank/DDBJ databases">
        <title>The genome sequence of Magnaporthe poae strain ATCC 64411.</title>
        <authorList>
            <person name="Ma L.-J."/>
            <person name="Dead R."/>
            <person name="Young S."/>
            <person name="Zeng Q."/>
            <person name="Koehrsen M."/>
            <person name="Alvarado L."/>
            <person name="Berlin A."/>
            <person name="Chapman S.B."/>
            <person name="Chen Z."/>
            <person name="Freedman E."/>
            <person name="Gellesch M."/>
            <person name="Goldberg J."/>
            <person name="Griggs A."/>
            <person name="Gujja S."/>
            <person name="Heilman E.R."/>
            <person name="Heiman D."/>
            <person name="Hepburn T."/>
            <person name="Howarth C."/>
            <person name="Jen D."/>
            <person name="Larson L."/>
            <person name="Mehta T."/>
            <person name="Neiman D."/>
            <person name="Pearson M."/>
            <person name="Roberts A."/>
            <person name="Saif S."/>
            <person name="Shea T."/>
            <person name="Shenoy N."/>
            <person name="Sisk P."/>
            <person name="Stolte C."/>
            <person name="Sykes S."/>
            <person name="Walk T."/>
            <person name="White J."/>
            <person name="Yandava C."/>
            <person name="Haas B."/>
            <person name="Nusbaum C."/>
            <person name="Birren B."/>
        </authorList>
    </citation>
    <scope>NUCLEOTIDE SEQUENCE [LARGE SCALE GENOMIC DNA]</scope>
    <source>
        <strain evidence="3">ATCC 64411 / 73-15</strain>
    </source>
</reference>
<dbReference type="EMBL" id="ADBL01000537">
    <property type="status" value="NOT_ANNOTATED_CDS"/>
    <property type="molecule type" value="Genomic_DNA"/>
</dbReference>
<dbReference type="Proteomes" id="UP000011715">
    <property type="component" value="Unassembled WGS sequence"/>
</dbReference>
<reference evidence="1" key="3">
    <citation type="submission" date="2011-03" db="EMBL/GenBank/DDBJ databases">
        <title>Annotation of Magnaporthe poae ATCC 64411.</title>
        <authorList>
            <person name="Ma L.-J."/>
            <person name="Dead R."/>
            <person name="Young S.K."/>
            <person name="Zeng Q."/>
            <person name="Gargeya S."/>
            <person name="Fitzgerald M."/>
            <person name="Haas B."/>
            <person name="Abouelleil A."/>
            <person name="Alvarado L."/>
            <person name="Arachchi H.M."/>
            <person name="Berlin A."/>
            <person name="Brown A."/>
            <person name="Chapman S.B."/>
            <person name="Chen Z."/>
            <person name="Dunbar C."/>
            <person name="Freedman E."/>
            <person name="Gearin G."/>
            <person name="Gellesch M."/>
            <person name="Goldberg J."/>
            <person name="Griggs A."/>
            <person name="Gujja S."/>
            <person name="Heiman D."/>
            <person name="Howarth C."/>
            <person name="Larson L."/>
            <person name="Lui A."/>
            <person name="MacDonald P.J.P."/>
            <person name="Mehta T."/>
            <person name="Montmayeur A."/>
            <person name="Murphy C."/>
            <person name="Neiman D."/>
            <person name="Pearson M."/>
            <person name="Priest M."/>
            <person name="Roberts A."/>
            <person name="Saif S."/>
            <person name="Shea T."/>
            <person name="Shenoy N."/>
            <person name="Sisk P."/>
            <person name="Stolte C."/>
            <person name="Sykes S."/>
            <person name="Yandava C."/>
            <person name="Wortman J."/>
            <person name="Nusbaum C."/>
            <person name="Birren B."/>
        </authorList>
    </citation>
    <scope>NUCLEOTIDE SEQUENCE</scope>
    <source>
        <strain evidence="1">ATCC 64411</strain>
    </source>
</reference>
<keyword evidence="3" id="KW-1185">Reference proteome</keyword>
<dbReference type="AlphaFoldDB" id="A0A0C4DQH6"/>
<evidence type="ECO:0000313" key="2">
    <source>
        <dbReference type="EnsemblFungi" id="MAPG_02118T0"/>
    </source>
</evidence>
<sequence length="119" mass="13135">MQLSIRDGYSRINYWRLLPSGNDIPLENCPGPGLSIGTLKAQHGDWLNYSIERRNTAIPCAPSQTTVVYQGIWCSTAAIKAGQALTAQHNRDPANSKDRWPCSHRVMQGPFLLALTLTA</sequence>
<organism evidence="2 3">
    <name type="scientific">Magnaporthiopsis poae (strain ATCC 64411 / 73-15)</name>
    <name type="common">Kentucky bluegrass fungus</name>
    <name type="synonym">Magnaporthe poae</name>
    <dbReference type="NCBI Taxonomy" id="644358"/>
    <lineage>
        <taxon>Eukaryota</taxon>
        <taxon>Fungi</taxon>
        <taxon>Dikarya</taxon>
        <taxon>Ascomycota</taxon>
        <taxon>Pezizomycotina</taxon>
        <taxon>Sordariomycetes</taxon>
        <taxon>Sordariomycetidae</taxon>
        <taxon>Magnaporthales</taxon>
        <taxon>Magnaporthaceae</taxon>
        <taxon>Magnaporthiopsis</taxon>
    </lineage>
</organism>
<protein>
    <submittedName>
        <fullName evidence="1 2">Uncharacterized protein</fullName>
    </submittedName>
</protein>
<accession>A0A0C4DQH6</accession>
<name>A0A0C4DQH6_MAGP6</name>